<gene>
    <name evidence="9" type="ORF">SAMN06265222_10429</name>
</gene>
<feature type="region of interest" description="Disordered" evidence="6">
    <location>
        <begin position="131"/>
        <end position="150"/>
    </location>
</feature>
<feature type="domain" description="Endoribonuclease YicC-like C-terminal" evidence="8">
    <location>
        <begin position="200"/>
        <end position="334"/>
    </location>
</feature>
<organism evidence="9 10">
    <name type="scientific">Neorhodopirellula lusitana</name>
    <dbReference type="NCBI Taxonomy" id="445327"/>
    <lineage>
        <taxon>Bacteria</taxon>
        <taxon>Pseudomonadati</taxon>
        <taxon>Planctomycetota</taxon>
        <taxon>Planctomycetia</taxon>
        <taxon>Pirellulales</taxon>
        <taxon>Pirellulaceae</taxon>
        <taxon>Neorhodopirellula</taxon>
    </lineage>
</organism>
<evidence type="ECO:0000313" key="10">
    <source>
        <dbReference type="Proteomes" id="UP001158067"/>
    </source>
</evidence>
<dbReference type="RefSeq" id="WP_283432222.1">
    <property type="nucleotide sequence ID" value="NZ_FXUG01000004.1"/>
</dbReference>
<reference evidence="9 10" key="1">
    <citation type="submission" date="2017-05" db="EMBL/GenBank/DDBJ databases">
        <authorList>
            <person name="Varghese N."/>
            <person name="Submissions S."/>
        </authorList>
    </citation>
    <scope>NUCLEOTIDE SEQUENCE [LARGE SCALE GENOMIC DNA]</scope>
    <source>
        <strain evidence="9 10">DSM 25457</strain>
    </source>
</reference>
<comment type="cofactor">
    <cofactor evidence="1">
        <name>a divalent metal cation</name>
        <dbReference type="ChEBI" id="CHEBI:60240"/>
    </cofactor>
</comment>
<dbReference type="Proteomes" id="UP001158067">
    <property type="component" value="Unassembled WGS sequence"/>
</dbReference>
<dbReference type="PANTHER" id="PTHR30636:SF3">
    <property type="entry name" value="UPF0701 PROTEIN YICC"/>
    <property type="match status" value="1"/>
</dbReference>
<sequence>MSQPYSHLRSMTGQGSCEVRGDAGVLVVELRAVNHRGLKVVMRTNEALSAHESLIQKLVSGSVERGTVTVHASLKPPAGLDLPQINQAIALAYATQLGEVAHQYVDLPVSRATAPPQLELTNLLNLPGVMNSTETASGDLSPAEQEQQAAAEKAKEQLIRDGVTEAVARFNEMRHHEAVSMASVLMADLDTVAKRCAAIEVLAPTVVARYRDRLLDRIEKTLAEHSIETDKVDVIREVQLFADRSDISEEITRLGSHLELFKSVLDGSHTSDRENSDKAFTTEAVGRKLDFIIQEMFRETNTIGSKAGNAEIAEHIVEIKCAIERMRELVQNLE</sequence>
<evidence type="ECO:0000259" key="8">
    <source>
        <dbReference type="Pfam" id="PF08340"/>
    </source>
</evidence>
<name>A0ABY1PYD5_9BACT</name>
<proteinExistence type="inferred from homology"/>
<evidence type="ECO:0000313" key="9">
    <source>
        <dbReference type="EMBL" id="SMP52948.1"/>
    </source>
</evidence>
<dbReference type="Pfam" id="PF03755">
    <property type="entry name" value="YicC-like_N"/>
    <property type="match status" value="1"/>
</dbReference>
<dbReference type="NCBIfam" id="TIGR00255">
    <property type="entry name" value="YicC/YloC family endoribonuclease"/>
    <property type="match status" value="1"/>
</dbReference>
<dbReference type="Pfam" id="PF08340">
    <property type="entry name" value="YicC-like_C"/>
    <property type="match status" value="1"/>
</dbReference>
<comment type="similarity">
    <text evidence="5">Belongs to the YicC/YloC family.</text>
</comment>
<evidence type="ECO:0000256" key="4">
    <source>
        <dbReference type="ARBA" id="ARBA00022801"/>
    </source>
</evidence>
<dbReference type="InterPro" id="IPR013527">
    <property type="entry name" value="YicC-like_N"/>
</dbReference>
<evidence type="ECO:0000256" key="2">
    <source>
        <dbReference type="ARBA" id="ARBA00022722"/>
    </source>
</evidence>
<evidence type="ECO:0000256" key="1">
    <source>
        <dbReference type="ARBA" id="ARBA00001968"/>
    </source>
</evidence>
<comment type="caution">
    <text evidence="9">The sequence shown here is derived from an EMBL/GenBank/DDBJ whole genome shotgun (WGS) entry which is preliminary data.</text>
</comment>
<keyword evidence="10" id="KW-1185">Reference proteome</keyword>
<evidence type="ECO:0000256" key="6">
    <source>
        <dbReference type="SAM" id="MobiDB-lite"/>
    </source>
</evidence>
<keyword evidence="2" id="KW-0540">Nuclease</keyword>
<dbReference type="InterPro" id="IPR005229">
    <property type="entry name" value="YicC/YloC-like"/>
</dbReference>
<dbReference type="EMBL" id="FXUG01000004">
    <property type="protein sequence ID" value="SMP52948.1"/>
    <property type="molecule type" value="Genomic_DNA"/>
</dbReference>
<evidence type="ECO:0000256" key="3">
    <source>
        <dbReference type="ARBA" id="ARBA00022759"/>
    </source>
</evidence>
<keyword evidence="3" id="KW-0255">Endonuclease</keyword>
<accession>A0ABY1PYD5</accession>
<evidence type="ECO:0000259" key="7">
    <source>
        <dbReference type="Pfam" id="PF03755"/>
    </source>
</evidence>
<dbReference type="PANTHER" id="PTHR30636">
    <property type="entry name" value="UPF0701 PROTEIN YICC"/>
    <property type="match status" value="1"/>
</dbReference>
<evidence type="ECO:0000256" key="5">
    <source>
        <dbReference type="ARBA" id="ARBA00035648"/>
    </source>
</evidence>
<dbReference type="InterPro" id="IPR013551">
    <property type="entry name" value="YicC-like_C"/>
</dbReference>
<protein>
    <submittedName>
        <fullName evidence="9">TIGR00255 family protein</fullName>
    </submittedName>
</protein>
<feature type="domain" description="Endoribonuclease YicC-like N-terminal" evidence="7">
    <location>
        <begin position="8"/>
        <end position="181"/>
    </location>
</feature>
<keyword evidence="4" id="KW-0378">Hydrolase</keyword>